<evidence type="ECO:0000313" key="4">
    <source>
        <dbReference type="Proteomes" id="UP000639338"/>
    </source>
</evidence>
<name>A0A834XSM8_APHGI</name>
<accession>A0A834XSM8</accession>
<keyword evidence="4" id="KW-1185">Reference proteome</keyword>
<organism evidence="3 4">
    <name type="scientific">Aphidius gifuensis</name>
    <name type="common">Parasitoid wasp</name>
    <dbReference type="NCBI Taxonomy" id="684658"/>
    <lineage>
        <taxon>Eukaryota</taxon>
        <taxon>Metazoa</taxon>
        <taxon>Ecdysozoa</taxon>
        <taxon>Arthropoda</taxon>
        <taxon>Hexapoda</taxon>
        <taxon>Insecta</taxon>
        <taxon>Pterygota</taxon>
        <taxon>Neoptera</taxon>
        <taxon>Endopterygota</taxon>
        <taxon>Hymenoptera</taxon>
        <taxon>Apocrita</taxon>
        <taxon>Ichneumonoidea</taxon>
        <taxon>Braconidae</taxon>
        <taxon>Aphidiinae</taxon>
        <taxon>Aphidius</taxon>
    </lineage>
</organism>
<keyword evidence="2" id="KW-0812">Transmembrane</keyword>
<feature type="compositionally biased region" description="Low complexity" evidence="1">
    <location>
        <begin position="152"/>
        <end position="161"/>
    </location>
</feature>
<dbReference type="PANTHER" id="PTHR39956:SF1">
    <property type="entry name" value="GH09530P-RELATED"/>
    <property type="match status" value="1"/>
</dbReference>
<feature type="transmembrane region" description="Helical" evidence="2">
    <location>
        <begin position="223"/>
        <end position="242"/>
    </location>
</feature>
<evidence type="ECO:0000313" key="3">
    <source>
        <dbReference type="EMBL" id="KAF7992081.1"/>
    </source>
</evidence>
<gene>
    <name evidence="3" type="ORF">HCN44_001406</name>
</gene>
<dbReference type="AlphaFoldDB" id="A0A834XSM8"/>
<keyword evidence="2" id="KW-0472">Membrane</keyword>
<protein>
    <submittedName>
        <fullName evidence="3">Uncharacterized protein</fullName>
    </submittedName>
</protein>
<dbReference type="Proteomes" id="UP000639338">
    <property type="component" value="Unassembled WGS sequence"/>
</dbReference>
<proteinExistence type="predicted"/>
<dbReference type="PANTHER" id="PTHR39956">
    <property type="entry name" value="GH09530P-RELATED"/>
    <property type="match status" value="1"/>
</dbReference>
<sequence length="243" mass="26546">MSSSSVDLSCNLDLANLLIQIYVTEYGRSCNDIGCRSNEECVMAEDPCTYHRPSTECGKYPKCSVKNGGGASCRTMQCPLGKYCKTVDGQPTCADTSSQLDFESAGVSSVNGHRVNGNNDDHNVNPYGNANAPPSEHTGNNYYPPQQPPPSSNSGGNNLGYPPFPSNGYPQKPPTRSETDLGYPPYPTQNRQPVQPVYPPSPNNYPPYPNYNNNNRGRPYNSGFINMPNLSMIFIISIIFIIN</sequence>
<comment type="caution">
    <text evidence="3">The sequence shown here is derived from an EMBL/GenBank/DDBJ whole genome shotgun (WGS) entry which is preliminary data.</text>
</comment>
<keyword evidence="2" id="KW-1133">Transmembrane helix</keyword>
<dbReference type="EMBL" id="JACMRX010000003">
    <property type="protein sequence ID" value="KAF7992081.1"/>
    <property type="molecule type" value="Genomic_DNA"/>
</dbReference>
<evidence type="ECO:0000256" key="1">
    <source>
        <dbReference type="SAM" id="MobiDB-lite"/>
    </source>
</evidence>
<feature type="region of interest" description="Disordered" evidence="1">
    <location>
        <begin position="104"/>
        <end position="204"/>
    </location>
</feature>
<reference evidence="3 4" key="1">
    <citation type="submission" date="2020-08" db="EMBL/GenBank/DDBJ databases">
        <title>Aphidius gifuensis genome sequencing and assembly.</title>
        <authorList>
            <person name="Du Z."/>
        </authorList>
    </citation>
    <scope>NUCLEOTIDE SEQUENCE [LARGE SCALE GENOMIC DNA]</scope>
    <source>
        <strain evidence="3">YNYX2018</strain>
        <tissue evidence="3">Adults</tissue>
    </source>
</reference>
<evidence type="ECO:0000256" key="2">
    <source>
        <dbReference type="SAM" id="Phobius"/>
    </source>
</evidence>
<dbReference type="OrthoDB" id="8122555at2759"/>